<dbReference type="EMBL" id="CP058909">
    <property type="protein sequence ID" value="QLH83395.1"/>
    <property type="molecule type" value="Genomic_DNA"/>
</dbReference>
<dbReference type="Proteomes" id="UP000509346">
    <property type="component" value="Chromosome"/>
</dbReference>
<feature type="transmembrane region" description="Helical" evidence="3">
    <location>
        <begin position="90"/>
        <end position="108"/>
    </location>
</feature>
<evidence type="ECO:0000256" key="2">
    <source>
        <dbReference type="SAM" id="MobiDB-lite"/>
    </source>
</evidence>
<keyword evidence="3" id="KW-0812">Transmembrane</keyword>
<keyword evidence="1" id="KW-0175">Coiled coil</keyword>
<proteinExistence type="predicted"/>
<dbReference type="GeneID" id="56084509"/>
<feature type="region of interest" description="Disordered" evidence="2">
    <location>
        <begin position="282"/>
        <end position="323"/>
    </location>
</feature>
<sequence>MALETLRNSVGSTGPQKRHPSGEIDDPDDLVEPDSWRDQQTPTVGDRLRRNWKSVVALGFIAAVVLGILAVYAGRFLIGALTDPLVQTTLKFGAVLGVGFVLGVRWLFGRIERTDRLVLFTGEGIKRYYGQLDRTNAGVLVFKPYRGWSGLLKRTKHLTLGDLGGDLARAASKAGREDDDPVAIRLDDAITGTHSTDTGSVAASLSAGLKVDKYGKETDLYTAPPDLADGERYDELAQQLEYYVEKEVPRLESDIDDLEDQLEEVRERARRDTDEAIDQFIGRVSDLEESRDDRRTRREERRRRRQVAVGGPSENGEEAKNGR</sequence>
<evidence type="ECO:0000313" key="5">
    <source>
        <dbReference type="Proteomes" id="UP000509346"/>
    </source>
</evidence>
<evidence type="ECO:0000256" key="1">
    <source>
        <dbReference type="SAM" id="Coils"/>
    </source>
</evidence>
<feature type="compositionally biased region" description="Basic and acidic residues" evidence="2">
    <location>
        <begin position="285"/>
        <end position="299"/>
    </location>
</feature>
<protein>
    <submittedName>
        <fullName evidence="4">Uncharacterized protein</fullName>
    </submittedName>
</protein>
<feature type="coiled-coil region" evidence="1">
    <location>
        <begin position="248"/>
        <end position="279"/>
    </location>
</feature>
<accession>A0A7D5TDV5</accession>
<dbReference type="KEGG" id="hpel:HZS54_17930"/>
<gene>
    <name evidence="4" type="ORF">HZS54_17930</name>
</gene>
<keyword evidence="3" id="KW-0472">Membrane</keyword>
<dbReference type="AlphaFoldDB" id="A0A7D5TDV5"/>
<keyword evidence="3" id="KW-1133">Transmembrane helix</keyword>
<name>A0A7D5TDV5_9EURY</name>
<keyword evidence="5" id="KW-1185">Reference proteome</keyword>
<organism evidence="4 5">
    <name type="scientific">Halosimplex pelagicum</name>
    <dbReference type="NCBI Taxonomy" id="869886"/>
    <lineage>
        <taxon>Archaea</taxon>
        <taxon>Methanobacteriati</taxon>
        <taxon>Methanobacteriota</taxon>
        <taxon>Stenosarchaea group</taxon>
        <taxon>Halobacteria</taxon>
        <taxon>Halobacteriales</taxon>
        <taxon>Haloarculaceae</taxon>
        <taxon>Halosimplex</taxon>
    </lineage>
</organism>
<feature type="compositionally biased region" description="Polar residues" evidence="2">
    <location>
        <begin position="1"/>
        <end position="15"/>
    </location>
</feature>
<dbReference type="RefSeq" id="WP_179918444.1">
    <property type="nucleotide sequence ID" value="NZ_CP058909.1"/>
</dbReference>
<dbReference type="OrthoDB" id="386533at2157"/>
<feature type="transmembrane region" description="Helical" evidence="3">
    <location>
        <begin position="55"/>
        <end position="78"/>
    </location>
</feature>
<reference evidence="4 5" key="1">
    <citation type="submission" date="2020-07" db="EMBL/GenBank/DDBJ databases">
        <title>Halosimplex litoreum sp. nov. and Halosimplex rubrum sp. nov., isolated from different salt environments.</title>
        <authorList>
            <person name="Cui H."/>
        </authorList>
    </citation>
    <scope>NUCLEOTIDE SEQUENCE [LARGE SCALE GENOMIC DNA]</scope>
    <source>
        <strain evidence="4 5">R2</strain>
    </source>
</reference>
<evidence type="ECO:0000313" key="4">
    <source>
        <dbReference type="EMBL" id="QLH83395.1"/>
    </source>
</evidence>
<feature type="compositionally biased region" description="Acidic residues" evidence="2">
    <location>
        <begin position="23"/>
        <end position="32"/>
    </location>
</feature>
<feature type="region of interest" description="Disordered" evidence="2">
    <location>
        <begin position="1"/>
        <end position="43"/>
    </location>
</feature>
<evidence type="ECO:0000256" key="3">
    <source>
        <dbReference type="SAM" id="Phobius"/>
    </source>
</evidence>